<dbReference type="EMBL" id="BDGU01000151">
    <property type="protein sequence ID" value="GAW03717.1"/>
    <property type="molecule type" value="Genomic_DNA"/>
</dbReference>
<accession>A0A1Q3E907</accession>
<evidence type="ECO:0000313" key="3">
    <source>
        <dbReference type="EMBL" id="GAW03717.1"/>
    </source>
</evidence>
<reference evidence="3 4" key="2">
    <citation type="submission" date="2017-02" db="EMBL/GenBank/DDBJ databases">
        <title>A genome survey and senescence transcriptome analysis in Lentinula edodes.</title>
        <authorList>
            <person name="Sakamoto Y."/>
            <person name="Nakade K."/>
            <person name="Sato S."/>
            <person name="Yoshida Y."/>
            <person name="Miyazaki K."/>
            <person name="Natsume S."/>
            <person name="Konno N."/>
        </authorList>
    </citation>
    <scope>NUCLEOTIDE SEQUENCE [LARGE SCALE GENOMIC DNA]</scope>
    <source>
        <strain evidence="3 4">NBRC 111202</strain>
    </source>
</reference>
<name>A0A1Q3E907_LENED</name>
<feature type="compositionally biased region" description="Low complexity" evidence="1">
    <location>
        <begin position="390"/>
        <end position="402"/>
    </location>
</feature>
<gene>
    <name evidence="3" type="ORF">LENED_005461</name>
</gene>
<keyword evidence="2" id="KW-0732">Signal</keyword>
<evidence type="ECO:0000256" key="1">
    <source>
        <dbReference type="SAM" id="MobiDB-lite"/>
    </source>
</evidence>
<comment type="caution">
    <text evidence="3">The sequence shown here is derived from an EMBL/GenBank/DDBJ whole genome shotgun (WGS) entry which is preliminary data.</text>
</comment>
<dbReference type="Proteomes" id="UP000188533">
    <property type="component" value="Unassembled WGS sequence"/>
</dbReference>
<dbReference type="AlphaFoldDB" id="A0A1Q3E907"/>
<feature type="compositionally biased region" description="Polar residues" evidence="1">
    <location>
        <begin position="414"/>
        <end position="428"/>
    </location>
</feature>
<feature type="compositionally biased region" description="Low complexity" evidence="1">
    <location>
        <begin position="342"/>
        <end position="374"/>
    </location>
</feature>
<feature type="region of interest" description="Disordered" evidence="1">
    <location>
        <begin position="273"/>
        <end position="428"/>
    </location>
</feature>
<proteinExistence type="predicted"/>
<organism evidence="3 4">
    <name type="scientific">Lentinula edodes</name>
    <name type="common">Shiitake mushroom</name>
    <name type="synonym">Lentinus edodes</name>
    <dbReference type="NCBI Taxonomy" id="5353"/>
    <lineage>
        <taxon>Eukaryota</taxon>
        <taxon>Fungi</taxon>
        <taxon>Dikarya</taxon>
        <taxon>Basidiomycota</taxon>
        <taxon>Agaricomycotina</taxon>
        <taxon>Agaricomycetes</taxon>
        <taxon>Agaricomycetidae</taxon>
        <taxon>Agaricales</taxon>
        <taxon>Marasmiineae</taxon>
        <taxon>Omphalotaceae</taxon>
        <taxon>Lentinula</taxon>
    </lineage>
</organism>
<feature type="compositionally biased region" description="Polar residues" evidence="1">
    <location>
        <begin position="138"/>
        <end position="151"/>
    </location>
</feature>
<keyword evidence="4" id="KW-1185">Reference proteome</keyword>
<feature type="chain" id="PRO_5012862969" description="Extracellular membrane protein CFEM domain-containing protein" evidence="2">
    <location>
        <begin position="21"/>
        <end position="450"/>
    </location>
</feature>
<evidence type="ECO:0000256" key="2">
    <source>
        <dbReference type="SAM" id="SignalP"/>
    </source>
</evidence>
<feature type="compositionally biased region" description="Low complexity" evidence="1">
    <location>
        <begin position="309"/>
        <end position="325"/>
    </location>
</feature>
<feature type="compositionally biased region" description="Low complexity" evidence="1">
    <location>
        <begin position="171"/>
        <end position="188"/>
    </location>
</feature>
<evidence type="ECO:0000313" key="4">
    <source>
        <dbReference type="Proteomes" id="UP000188533"/>
    </source>
</evidence>
<feature type="signal peptide" evidence="2">
    <location>
        <begin position="1"/>
        <end position="20"/>
    </location>
</feature>
<feature type="compositionally biased region" description="Low complexity" evidence="1">
    <location>
        <begin position="283"/>
        <end position="301"/>
    </location>
</feature>
<feature type="region of interest" description="Disordered" evidence="1">
    <location>
        <begin position="122"/>
        <end position="188"/>
    </location>
</feature>
<protein>
    <recommendedName>
        <fullName evidence="5">Extracellular membrane protein CFEM domain-containing protein</fullName>
    </recommendedName>
</protein>
<sequence>MPAFTKSIPVALLVGASALASPIAPQNMTGQDLCITPCILSTGHQICALPYNDINTDDPATFTKFCPSNIDISTFEKSVKECKIALNGNYVNGNASLNSSSTSNSNSTLQSNAAQSTVLNAATPQNGSAPGVMENGSVGLQTNGPARTSVSGPAENTRVGLAQTNGPARVSESASESGSPSSTLGNSLAADLSASSTNSDLSTFGVDTGTGSSLSPGTITGLSASPSLPSHSGVDLSTLTGLANGLGLSYGVPSVNTGSTTASAFQHLSADVQPDSISSPARNGVTNTTNGHSTGTGTSVTRPNQVTNSVSHQSSSVSPPDVSESANGQIGRVGITRPAQPSTPSIPSISGPLDVSQSTGSQTGSSTGVEVSGSAKPGNASGTSAHVNVASSGAAQSSPSSSDRLDIPSADEQVGSSVSNNLETSVSNGANIGQTATQKASLAVSEDCCT</sequence>
<reference evidence="3 4" key="1">
    <citation type="submission" date="2016-08" db="EMBL/GenBank/DDBJ databases">
        <authorList>
            <consortium name="Lentinula edodes genome sequencing consortium"/>
            <person name="Sakamoto Y."/>
            <person name="Nakade K."/>
            <person name="Sato S."/>
            <person name="Yoshida Y."/>
            <person name="Miyazaki K."/>
            <person name="Natsume S."/>
            <person name="Konno N."/>
        </authorList>
    </citation>
    <scope>NUCLEOTIDE SEQUENCE [LARGE SCALE GENOMIC DNA]</scope>
    <source>
        <strain evidence="3 4">NBRC 111202</strain>
    </source>
</reference>
<evidence type="ECO:0008006" key="5">
    <source>
        <dbReference type="Google" id="ProtNLM"/>
    </source>
</evidence>